<dbReference type="OrthoDB" id="6779905at2759"/>
<dbReference type="Proteomes" id="UP000625711">
    <property type="component" value="Unassembled WGS sequence"/>
</dbReference>
<feature type="region of interest" description="Disordered" evidence="1">
    <location>
        <begin position="50"/>
        <end position="73"/>
    </location>
</feature>
<reference evidence="2" key="1">
    <citation type="submission" date="2020-08" db="EMBL/GenBank/DDBJ databases">
        <title>Genome sequencing and assembly of the red palm weevil Rhynchophorus ferrugineus.</title>
        <authorList>
            <person name="Dias G.B."/>
            <person name="Bergman C.M."/>
            <person name="Manee M."/>
        </authorList>
    </citation>
    <scope>NUCLEOTIDE SEQUENCE</scope>
    <source>
        <strain evidence="2">AA-2017</strain>
        <tissue evidence="2">Whole larva</tissue>
    </source>
</reference>
<protein>
    <submittedName>
        <fullName evidence="2">Uncharacterized protein</fullName>
    </submittedName>
</protein>
<feature type="compositionally biased region" description="Basic and acidic residues" evidence="1">
    <location>
        <begin position="9"/>
        <end position="18"/>
    </location>
</feature>
<dbReference type="AlphaFoldDB" id="A0A834M4N7"/>
<dbReference type="EMBL" id="JAACXV010014517">
    <property type="protein sequence ID" value="KAF7266700.1"/>
    <property type="molecule type" value="Genomic_DNA"/>
</dbReference>
<evidence type="ECO:0000313" key="3">
    <source>
        <dbReference type="Proteomes" id="UP000625711"/>
    </source>
</evidence>
<feature type="region of interest" description="Disordered" evidence="1">
    <location>
        <begin position="1"/>
        <end position="32"/>
    </location>
</feature>
<accession>A0A834M4N7</accession>
<organism evidence="2 3">
    <name type="scientific">Rhynchophorus ferrugineus</name>
    <name type="common">Red palm weevil</name>
    <name type="synonym">Curculio ferrugineus</name>
    <dbReference type="NCBI Taxonomy" id="354439"/>
    <lineage>
        <taxon>Eukaryota</taxon>
        <taxon>Metazoa</taxon>
        <taxon>Ecdysozoa</taxon>
        <taxon>Arthropoda</taxon>
        <taxon>Hexapoda</taxon>
        <taxon>Insecta</taxon>
        <taxon>Pterygota</taxon>
        <taxon>Neoptera</taxon>
        <taxon>Endopterygota</taxon>
        <taxon>Coleoptera</taxon>
        <taxon>Polyphaga</taxon>
        <taxon>Cucujiformia</taxon>
        <taxon>Curculionidae</taxon>
        <taxon>Dryophthorinae</taxon>
        <taxon>Rhynchophorus</taxon>
    </lineage>
</organism>
<evidence type="ECO:0000256" key="1">
    <source>
        <dbReference type="SAM" id="MobiDB-lite"/>
    </source>
</evidence>
<comment type="caution">
    <text evidence="2">The sequence shown here is derived from an EMBL/GenBank/DDBJ whole genome shotgun (WGS) entry which is preliminary data.</text>
</comment>
<proteinExistence type="predicted"/>
<keyword evidence="3" id="KW-1185">Reference proteome</keyword>
<name>A0A834M4N7_RHYFE</name>
<evidence type="ECO:0000313" key="2">
    <source>
        <dbReference type="EMBL" id="KAF7266700.1"/>
    </source>
</evidence>
<sequence>MPGVNIDTLKIKPDESKEANTAVPDPQEVRELTLTDRLNKRLLESFLQRLNQTNPSGQDSASNLNGEEQNFED</sequence>
<gene>
    <name evidence="2" type="ORF">GWI33_019992</name>
</gene>